<protein>
    <submittedName>
        <fullName evidence="8">Permease</fullName>
    </submittedName>
</protein>
<comment type="caution">
    <text evidence="8">The sequence shown here is derived from an EMBL/GenBank/DDBJ whole genome shotgun (WGS) entry which is preliminary data.</text>
</comment>
<dbReference type="PANTHER" id="PTHR36838">
    <property type="entry name" value="AUXIN EFFLUX CARRIER FAMILY PROTEIN"/>
    <property type="match status" value="1"/>
</dbReference>
<feature type="transmembrane region" description="Helical" evidence="7">
    <location>
        <begin position="165"/>
        <end position="182"/>
    </location>
</feature>
<comment type="subcellular location">
    <subcellularLocation>
        <location evidence="1">Membrane</location>
        <topology evidence="1">Multi-pass membrane protein</topology>
    </subcellularLocation>
</comment>
<dbReference type="EMBL" id="LOPU01000017">
    <property type="protein sequence ID" value="KTG10643.1"/>
    <property type="molecule type" value="Genomic_DNA"/>
</dbReference>
<keyword evidence="2" id="KW-0813">Transport</keyword>
<keyword evidence="4 7" id="KW-0812">Transmembrane</keyword>
<accession>A0A0W1RB03</accession>
<evidence type="ECO:0000256" key="6">
    <source>
        <dbReference type="ARBA" id="ARBA00023136"/>
    </source>
</evidence>
<dbReference type="GO" id="GO:0016020">
    <property type="term" value="C:membrane"/>
    <property type="evidence" value="ECO:0007669"/>
    <property type="project" value="UniProtKB-SubCell"/>
</dbReference>
<feature type="transmembrane region" description="Helical" evidence="7">
    <location>
        <begin position="65"/>
        <end position="87"/>
    </location>
</feature>
<feature type="transmembrane region" description="Helical" evidence="7">
    <location>
        <begin position="255"/>
        <end position="273"/>
    </location>
</feature>
<feature type="transmembrane region" description="Helical" evidence="7">
    <location>
        <begin position="194"/>
        <end position="212"/>
    </location>
</feature>
<dbReference type="AlphaFoldDB" id="A0A0W1RB03"/>
<dbReference type="InterPro" id="IPR004776">
    <property type="entry name" value="Mem_transp_PIN-like"/>
</dbReference>
<feature type="transmembrane region" description="Helical" evidence="7">
    <location>
        <begin position="93"/>
        <end position="114"/>
    </location>
</feature>
<keyword evidence="9" id="KW-1185">Reference proteome</keyword>
<dbReference type="Pfam" id="PF03547">
    <property type="entry name" value="Mem_trans"/>
    <property type="match status" value="2"/>
</dbReference>
<evidence type="ECO:0000256" key="1">
    <source>
        <dbReference type="ARBA" id="ARBA00004141"/>
    </source>
</evidence>
<dbReference type="OrthoDB" id="147743at2157"/>
<keyword evidence="6 7" id="KW-0472">Membrane</keyword>
<evidence type="ECO:0000256" key="4">
    <source>
        <dbReference type="ARBA" id="ARBA00022692"/>
    </source>
</evidence>
<dbReference type="RefSeq" id="WP_058580967.1">
    <property type="nucleotide sequence ID" value="NZ_LOPU01000017.1"/>
</dbReference>
<keyword evidence="5 7" id="KW-1133">Transmembrane helix</keyword>
<evidence type="ECO:0000256" key="7">
    <source>
        <dbReference type="SAM" id="Phobius"/>
    </source>
</evidence>
<evidence type="ECO:0000313" key="8">
    <source>
        <dbReference type="EMBL" id="KTG10643.1"/>
    </source>
</evidence>
<gene>
    <name evidence="8" type="ORF">AUR64_08240</name>
</gene>
<sequence length="318" mass="32423">MSLVSIFATAILPILALAGIGFLLGRTQDVNPGPLNTITLYVLAPALVFHSLATTTLGGGTLVRVAAGVTVYTLAMIVVSEAIGRLLGEPEPILSALVLVSAFPNAGNYGVPLSEFAFGSTGRSTAVLYLSVQGVLMYSVGIYIASRSGGSAGLAGFKRVLRIPLVYAVVVALVARWLNLVPPVDGAAMETVQLVGDSSIPVMLLILGIQLANTDYGSALSHVGVASALKMAVAPVVGLGVAFALGFADPTVARVFVLECAMPAAITPLILLIEFSDGATIGGLSAAEYVSAVVFSTTLVSIPVLTLLIAVLESGMII</sequence>
<reference evidence="8 9" key="1">
    <citation type="submission" date="2015-12" db="EMBL/GenBank/DDBJ databases">
        <title>Haloprofundus marisrubri gen. nov., sp. nov., an extremely halophilic archaeon isolated from the Discovery deep brine-seawater interface in the Red Sea.</title>
        <authorList>
            <person name="Zhang G."/>
            <person name="Stingl U."/>
            <person name="Rashid M."/>
        </authorList>
    </citation>
    <scope>NUCLEOTIDE SEQUENCE [LARGE SCALE GENOMIC DNA]</scope>
    <source>
        <strain evidence="8 9">SB9</strain>
    </source>
</reference>
<proteinExistence type="predicted"/>
<keyword evidence="3" id="KW-1003">Cell membrane</keyword>
<evidence type="ECO:0000256" key="5">
    <source>
        <dbReference type="ARBA" id="ARBA00022989"/>
    </source>
</evidence>
<dbReference type="GO" id="GO:0055085">
    <property type="term" value="P:transmembrane transport"/>
    <property type="evidence" value="ECO:0007669"/>
    <property type="project" value="InterPro"/>
</dbReference>
<name>A0A0W1RB03_9EURY</name>
<feature type="transmembrane region" description="Helical" evidence="7">
    <location>
        <begin position="224"/>
        <end position="248"/>
    </location>
</feature>
<dbReference type="PANTHER" id="PTHR36838:SF1">
    <property type="entry name" value="SLR1864 PROTEIN"/>
    <property type="match status" value="1"/>
</dbReference>
<evidence type="ECO:0000256" key="2">
    <source>
        <dbReference type="ARBA" id="ARBA00022448"/>
    </source>
</evidence>
<feature type="transmembrane region" description="Helical" evidence="7">
    <location>
        <begin position="126"/>
        <end position="145"/>
    </location>
</feature>
<dbReference type="STRING" id="1514971.AUR64_08240"/>
<organism evidence="8 9">
    <name type="scientific">Haloprofundus marisrubri</name>
    <dbReference type="NCBI Taxonomy" id="1514971"/>
    <lineage>
        <taxon>Archaea</taxon>
        <taxon>Methanobacteriati</taxon>
        <taxon>Methanobacteriota</taxon>
        <taxon>Stenosarchaea group</taxon>
        <taxon>Halobacteria</taxon>
        <taxon>Halobacteriales</taxon>
        <taxon>Haloferacaceae</taxon>
        <taxon>Haloprofundus</taxon>
    </lineage>
</organism>
<feature type="transmembrane region" description="Helical" evidence="7">
    <location>
        <begin position="34"/>
        <end position="53"/>
    </location>
</feature>
<dbReference type="Proteomes" id="UP000054387">
    <property type="component" value="Unassembled WGS sequence"/>
</dbReference>
<evidence type="ECO:0000313" key="9">
    <source>
        <dbReference type="Proteomes" id="UP000054387"/>
    </source>
</evidence>
<evidence type="ECO:0000256" key="3">
    <source>
        <dbReference type="ARBA" id="ARBA00022475"/>
    </source>
</evidence>
<feature type="transmembrane region" description="Helical" evidence="7">
    <location>
        <begin position="293"/>
        <end position="312"/>
    </location>
</feature>